<dbReference type="Proteomes" id="UP000681722">
    <property type="component" value="Unassembled WGS sequence"/>
</dbReference>
<accession>A0A815G306</accession>
<gene>
    <name evidence="2" type="ORF">GPM918_LOCUS30065</name>
    <name evidence="1" type="ORF">OVA965_LOCUS13993</name>
    <name evidence="4" type="ORF">SRO942_LOCUS30668</name>
    <name evidence="3" type="ORF">TMI583_LOCUS13996</name>
</gene>
<name>A0A815G306_9BILA</name>
<evidence type="ECO:0000313" key="3">
    <source>
        <dbReference type="EMBL" id="CAF3759492.1"/>
    </source>
</evidence>
<dbReference type="Proteomes" id="UP000677228">
    <property type="component" value="Unassembled WGS sequence"/>
</dbReference>
<proteinExistence type="predicted"/>
<dbReference type="EMBL" id="CAJOBC010054638">
    <property type="protein sequence ID" value="CAF4188988.1"/>
    <property type="molecule type" value="Genomic_DNA"/>
</dbReference>
<sequence>MIFEQLDAYHIYTVFHGLNKRINQIIKDLRLPMSTDATCVPLHRTNIYYNYILPNVCQQLVSLVLSEDLLKDFKLNWNQYALSQLPQFRYLYIKHLQDNSQIFTDIIPKAELRYLTSLKLDSLYISFEFLSELLTFTINLRRLTIIGAINLHIWPYLNNEKWKHLMAVSLQKLKHFYLKLYTWEVDAVLQSSIADKAVLKELWTKTEVQKCR</sequence>
<dbReference type="SUPFAM" id="SSF52047">
    <property type="entry name" value="RNI-like"/>
    <property type="match status" value="1"/>
</dbReference>
<dbReference type="Proteomes" id="UP000663829">
    <property type="component" value="Unassembled WGS sequence"/>
</dbReference>
<dbReference type="EMBL" id="CAJOBA010005969">
    <property type="protein sequence ID" value="CAF3759492.1"/>
    <property type="molecule type" value="Genomic_DNA"/>
</dbReference>
<dbReference type="Proteomes" id="UP000682733">
    <property type="component" value="Unassembled WGS sequence"/>
</dbReference>
<reference evidence="2" key="1">
    <citation type="submission" date="2021-02" db="EMBL/GenBank/DDBJ databases">
        <authorList>
            <person name="Nowell W R."/>
        </authorList>
    </citation>
    <scope>NUCLEOTIDE SEQUENCE</scope>
</reference>
<evidence type="ECO:0000313" key="5">
    <source>
        <dbReference type="Proteomes" id="UP000663829"/>
    </source>
</evidence>
<comment type="caution">
    <text evidence="2">The sequence shown here is derived from an EMBL/GenBank/DDBJ whole genome shotgun (WGS) entry which is preliminary data.</text>
</comment>
<evidence type="ECO:0000313" key="4">
    <source>
        <dbReference type="EMBL" id="CAF4188988.1"/>
    </source>
</evidence>
<evidence type="ECO:0000313" key="2">
    <source>
        <dbReference type="EMBL" id="CAF1333340.1"/>
    </source>
</evidence>
<evidence type="ECO:0000313" key="1">
    <source>
        <dbReference type="EMBL" id="CAF0989355.1"/>
    </source>
</evidence>
<organism evidence="2 5">
    <name type="scientific">Didymodactylos carnosus</name>
    <dbReference type="NCBI Taxonomy" id="1234261"/>
    <lineage>
        <taxon>Eukaryota</taxon>
        <taxon>Metazoa</taxon>
        <taxon>Spiralia</taxon>
        <taxon>Gnathifera</taxon>
        <taxon>Rotifera</taxon>
        <taxon>Eurotatoria</taxon>
        <taxon>Bdelloidea</taxon>
        <taxon>Philodinida</taxon>
        <taxon>Philodinidae</taxon>
        <taxon>Didymodactylos</taxon>
    </lineage>
</organism>
<protein>
    <submittedName>
        <fullName evidence="2">Uncharacterized protein</fullName>
    </submittedName>
</protein>
<dbReference type="AlphaFoldDB" id="A0A815G306"/>
<dbReference type="EMBL" id="CAJNOQ010014034">
    <property type="protein sequence ID" value="CAF1333340.1"/>
    <property type="molecule type" value="Genomic_DNA"/>
</dbReference>
<keyword evidence="5" id="KW-1185">Reference proteome</keyword>
<dbReference type="EMBL" id="CAJNOK010005962">
    <property type="protein sequence ID" value="CAF0989355.1"/>
    <property type="molecule type" value="Genomic_DNA"/>
</dbReference>